<dbReference type="AlphaFoldDB" id="A0A7J6P0Q1"/>
<comment type="caution">
    <text evidence="2">The sequence shown here is derived from an EMBL/GenBank/DDBJ whole genome shotgun (WGS) entry which is preliminary data.</text>
</comment>
<evidence type="ECO:0000313" key="2">
    <source>
        <dbReference type="EMBL" id="KAF4689702.1"/>
    </source>
</evidence>
<sequence>MFPGIVAVVLAASTFIANAREGLTPGKYCGLRQIPYPNKWERTHACFVFDYSSPTKASLGYNSAAHLNIDLHYNGVEVTQDGRIILKRDGSVPSPSVYPFVETRFDLKVRAPLPQWPNGTEAVYVLPWDGFRIKLTKETCYRLPDGTDCSDFTPSPYRRALKPAVGHYEHLDMSRGEYARVFANFLEGNPGQLELGGYYTEHSHFYTGNTQASLGPKDARGLQPMSFVSPWLYNAWSYFKARVNVFYDESRNVMLLYPELGSQSPMVLSKTQVVSFGL</sequence>
<protein>
    <submittedName>
        <fullName evidence="2">Uncharacterized protein</fullName>
    </submittedName>
</protein>
<dbReference type="EMBL" id="JABANM010036498">
    <property type="protein sequence ID" value="KAF4689702.1"/>
    <property type="molecule type" value="Genomic_DNA"/>
</dbReference>
<accession>A0A7J6P0Q1</accession>
<dbReference type="Proteomes" id="UP000574390">
    <property type="component" value="Unassembled WGS sequence"/>
</dbReference>
<proteinExistence type="predicted"/>
<gene>
    <name evidence="2" type="ORF">FOZ62_008424</name>
</gene>
<reference evidence="2 3" key="1">
    <citation type="submission" date="2020-04" db="EMBL/GenBank/DDBJ databases">
        <title>Perkinsus olseni comparative genomics.</title>
        <authorList>
            <person name="Bogema D.R."/>
        </authorList>
    </citation>
    <scope>NUCLEOTIDE SEQUENCE [LARGE SCALE GENOMIC DNA]</scope>
    <source>
        <strain evidence="2">ATCC PRA-205</strain>
    </source>
</reference>
<name>A0A7J6P0Q1_PEROL</name>
<organism evidence="2 3">
    <name type="scientific">Perkinsus olseni</name>
    <name type="common">Perkinsus atlanticus</name>
    <dbReference type="NCBI Taxonomy" id="32597"/>
    <lineage>
        <taxon>Eukaryota</taxon>
        <taxon>Sar</taxon>
        <taxon>Alveolata</taxon>
        <taxon>Perkinsozoa</taxon>
        <taxon>Perkinsea</taxon>
        <taxon>Perkinsida</taxon>
        <taxon>Perkinsidae</taxon>
        <taxon>Perkinsus</taxon>
    </lineage>
</organism>
<feature type="chain" id="PRO_5029645778" evidence="1">
    <location>
        <begin position="20"/>
        <end position="278"/>
    </location>
</feature>
<keyword evidence="1" id="KW-0732">Signal</keyword>
<evidence type="ECO:0000256" key="1">
    <source>
        <dbReference type="SAM" id="SignalP"/>
    </source>
</evidence>
<feature type="signal peptide" evidence="1">
    <location>
        <begin position="1"/>
        <end position="19"/>
    </location>
</feature>
<evidence type="ECO:0000313" key="3">
    <source>
        <dbReference type="Proteomes" id="UP000574390"/>
    </source>
</evidence>